<proteinExistence type="predicted"/>
<dbReference type="Proteomes" id="UP001218188">
    <property type="component" value="Unassembled WGS sequence"/>
</dbReference>
<name>A0AAD6T7P3_9AGAR</name>
<organism evidence="1 2">
    <name type="scientific">Mycena alexandri</name>
    <dbReference type="NCBI Taxonomy" id="1745969"/>
    <lineage>
        <taxon>Eukaryota</taxon>
        <taxon>Fungi</taxon>
        <taxon>Dikarya</taxon>
        <taxon>Basidiomycota</taxon>
        <taxon>Agaricomycotina</taxon>
        <taxon>Agaricomycetes</taxon>
        <taxon>Agaricomycetidae</taxon>
        <taxon>Agaricales</taxon>
        <taxon>Marasmiineae</taxon>
        <taxon>Mycenaceae</taxon>
        <taxon>Mycena</taxon>
    </lineage>
</organism>
<evidence type="ECO:0000313" key="1">
    <source>
        <dbReference type="EMBL" id="KAJ7040575.1"/>
    </source>
</evidence>
<dbReference type="AlphaFoldDB" id="A0AAD6T7P3"/>
<dbReference type="EMBL" id="JARJCM010000021">
    <property type="protein sequence ID" value="KAJ7040575.1"/>
    <property type="molecule type" value="Genomic_DNA"/>
</dbReference>
<accession>A0AAD6T7P3</accession>
<sequence length="272" mass="30368">MPPPEGPQWEFFHKGPLKNKSQHEAYCLGCIRHHRQVQNPPNDTDAALKARLETLPYNDAGFAQARAAMGGHVRGEKSAMIAHIIGSNPCPYTSAKAKKTATTLKNKGKAAAAASDSEEDEEPNPKRRKLFQAVEKVMKQPELVVYRGANIPFSKAEIERVREQFLRATFMHYLAGTGDFASWNQHKASFQDLHVSCGIISAFGPDEPHLMWEQMKTCKDVSELAGFAIMLLDLVVNQASNERSFSDLKIKKTALRNHLGTKKLEKMSKVVR</sequence>
<evidence type="ECO:0000313" key="2">
    <source>
        <dbReference type="Proteomes" id="UP001218188"/>
    </source>
</evidence>
<reference evidence="1" key="1">
    <citation type="submission" date="2023-03" db="EMBL/GenBank/DDBJ databases">
        <title>Massive genome expansion in bonnet fungi (Mycena s.s.) driven by repeated elements and novel gene families across ecological guilds.</title>
        <authorList>
            <consortium name="Lawrence Berkeley National Laboratory"/>
            <person name="Harder C.B."/>
            <person name="Miyauchi S."/>
            <person name="Viragh M."/>
            <person name="Kuo A."/>
            <person name="Thoen E."/>
            <person name="Andreopoulos B."/>
            <person name="Lu D."/>
            <person name="Skrede I."/>
            <person name="Drula E."/>
            <person name="Henrissat B."/>
            <person name="Morin E."/>
            <person name="Kohler A."/>
            <person name="Barry K."/>
            <person name="LaButti K."/>
            <person name="Morin E."/>
            <person name="Salamov A."/>
            <person name="Lipzen A."/>
            <person name="Mereny Z."/>
            <person name="Hegedus B."/>
            <person name="Baldrian P."/>
            <person name="Stursova M."/>
            <person name="Weitz H."/>
            <person name="Taylor A."/>
            <person name="Grigoriev I.V."/>
            <person name="Nagy L.G."/>
            <person name="Martin F."/>
            <person name="Kauserud H."/>
        </authorList>
    </citation>
    <scope>NUCLEOTIDE SEQUENCE</scope>
    <source>
        <strain evidence="1">CBHHK200</strain>
    </source>
</reference>
<protein>
    <submittedName>
        <fullName evidence="1">Uncharacterized protein</fullName>
    </submittedName>
</protein>
<gene>
    <name evidence="1" type="ORF">C8F04DRAFT_948312</name>
</gene>
<keyword evidence="2" id="KW-1185">Reference proteome</keyword>
<comment type="caution">
    <text evidence="1">The sequence shown here is derived from an EMBL/GenBank/DDBJ whole genome shotgun (WGS) entry which is preliminary data.</text>
</comment>